<reference evidence="2 3" key="1">
    <citation type="journal article" date="2018" name="Arch. Microbiol.">
        <title>New insights into the metabolic potential of the phototrophic purple bacterium Rhodopila globiformis DSM 161(T) from its draft genome sequence and evidence for a vanadium-dependent nitrogenase.</title>
        <authorList>
            <person name="Imhoff J.F."/>
            <person name="Rahn T."/>
            <person name="Kunzel S."/>
            <person name="Neulinger S.C."/>
        </authorList>
    </citation>
    <scope>NUCLEOTIDE SEQUENCE [LARGE SCALE GENOMIC DNA]</scope>
    <source>
        <strain evidence="2 3">DSM 16996</strain>
    </source>
</reference>
<keyword evidence="3" id="KW-1185">Reference proteome</keyword>
<sequence length="82" mass="9334">MYDRVKRDERHTNVSLVTFEPAAERAFGHWSMAYIGTKSELNARYGAIAEESGFDPSLMNGQAVFEYLRMLAHKEEAQAAQH</sequence>
<evidence type="ECO:0000313" key="2">
    <source>
        <dbReference type="EMBL" id="PPQ33172.1"/>
    </source>
</evidence>
<comment type="caution">
    <text evidence="2">The sequence shown here is derived from an EMBL/GenBank/DDBJ whole genome shotgun (WGS) entry which is preliminary data.</text>
</comment>
<dbReference type="InterPro" id="IPR036046">
    <property type="entry name" value="Acylphosphatase-like_dom_sf"/>
</dbReference>
<dbReference type="AlphaFoldDB" id="A0A2S6NEV3"/>
<dbReference type="Proteomes" id="UP000239089">
    <property type="component" value="Unassembled WGS sequence"/>
</dbReference>
<evidence type="ECO:0000259" key="1">
    <source>
        <dbReference type="PROSITE" id="PS50925"/>
    </source>
</evidence>
<accession>A0A2S6NEV3</accession>
<dbReference type="Pfam" id="PF04940">
    <property type="entry name" value="BLUF"/>
    <property type="match status" value="1"/>
</dbReference>
<name>A0A2S6NEV3_9HYPH</name>
<dbReference type="GO" id="GO:0009882">
    <property type="term" value="F:blue light photoreceptor activity"/>
    <property type="evidence" value="ECO:0007669"/>
    <property type="project" value="InterPro"/>
</dbReference>
<dbReference type="InterPro" id="IPR007024">
    <property type="entry name" value="BLUF_domain"/>
</dbReference>
<dbReference type="SUPFAM" id="SSF54975">
    <property type="entry name" value="Acylphosphatase/BLUF domain-like"/>
    <property type="match status" value="1"/>
</dbReference>
<dbReference type="GO" id="GO:0071949">
    <property type="term" value="F:FAD binding"/>
    <property type="evidence" value="ECO:0007669"/>
    <property type="project" value="InterPro"/>
</dbReference>
<dbReference type="Gene3D" id="3.30.70.100">
    <property type="match status" value="1"/>
</dbReference>
<proteinExistence type="predicted"/>
<organism evidence="2 3">
    <name type="scientific">Rhodoblastus sphagnicola</name>
    <dbReference type="NCBI Taxonomy" id="333368"/>
    <lineage>
        <taxon>Bacteria</taxon>
        <taxon>Pseudomonadati</taxon>
        <taxon>Pseudomonadota</taxon>
        <taxon>Alphaproteobacteria</taxon>
        <taxon>Hyphomicrobiales</taxon>
        <taxon>Rhodoblastaceae</taxon>
        <taxon>Rhodoblastus</taxon>
    </lineage>
</organism>
<gene>
    <name evidence="2" type="ORF">CCR94_02770</name>
</gene>
<protein>
    <recommendedName>
        <fullName evidence="1">BLUF domain-containing protein</fullName>
    </recommendedName>
</protein>
<dbReference type="PROSITE" id="PS50925">
    <property type="entry name" value="BLUF"/>
    <property type="match status" value="1"/>
</dbReference>
<dbReference type="EMBL" id="NHSJ01000027">
    <property type="protein sequence ID" value="PPQ33172.1"/>
    <property type="molecule type" value="Genomic_DNA"/>
</dbReference>
<evidence type="ECO:0000313" key="3">
    <source>
        <dbReference type="Proteomes" id="UP000239089"/>
    </source>
</evidence>
<feature type="domain" description="BLUF" evidence="1">
    <location>
        <begin position="1"/>
        <end position="33"/>
    </location>
</feature>